<dbReference type="OrthoDB" id="2544694at2759"/>
<keyword evidence="2" id="KW-1185">Reference proteome</keyword>
<comment type="caution">
    <text evidence="1">The sequence shown here is derived from an EMBL/GenBank/DDBJ whole genome shotgun (WGS) entry which is preliminary data.</text>
</comment>
<protein>
    <submittedName>
        <fullName evidence="1">Uncharacterized protein</fullName>
    </submittedName>
</protein>
<evidence type="ECO:0000313" key="1">
    <source>
        <dbReference type="EMBL" id="KAH7116143.1"/>
    </source>
</evidence>
<gene>
    <name evidence="1" type="ORF">B0J11DRAFT_539316</name>
</gene>
<evidence type="ECO:0000313" key="2">
    <source>
        <dbReference type="Proteomes" id="UP000700596"/>
    </source>
</evidence>
<name>A0A9P9DBC7_9PLEO</name>
<reference evidence="1" key="1">
    <citation type="journal article" date="2021" name="Nat. Commun.">
        <title>Genetic determinants of endophytism in the Arabidopsis root mycobiome.</title>
        <authorList>
            <person name="Mesny F."/>
            <person name="Miyauchi S."/>
            <person name="Thiergart T."/>
            <person name="Pickel B."/>
            <person name="Atanasova L."/>
            <person name="Karlsson M."/>
            <person name="Huettel B."/>
            <person name="Barry K.W."/>
            <person name="Haridas S."/>
            <person name="Chen C."/>
            <person name="Bauer D."/>
            <person name="Andreopoulos W."/>
            <person name="Pangilinan J."/>
            <person name="LaButti K."/>
            <person name="Riley R."/>
            <person name="Lipzen A."/>
            <person name="Clum A."/>
            <person name="Drula E."/>
            <person name="Henrissat B."/>
            <person name="Kohler A."/>
            <person name="Grigoriev I.V."/>
            <person name="Martin F.M."/>
            <person name="Hacquard S."/>
        </authorList>
    </citation>
    <scope>NUCLEOTIDE SEQUENCE</scope>
    <source>
        <strain evidence="1">MPI-CAGE-CH-0243</strain>
    </source>
</reference>
<accession>A0A9P9DBC7</accession>
<dbReference type="Gene3D" id="2.40.160.20">
    <property type="match status" value="1"/>
</dbReference>
<organism evidence="1 2">
    <name type="scientific">Dendryphion nanum</name>
    <dbReference type="NCBI Taxonomy" id="256645"/>
    <lineage>
        <taxon>Eukaryota</taxon>
        <taxon>Fungi</taxon>
        <taxon>Dikarya</taxon>
        <taxon>Ascomycota</taxon>
        <taxon>Pezizomycotina</taxon>
        <taxon>Dothideomycetes</taxon>
        <taxon>Pleosporomycetidae</taxon>
        <taxon>Pleosporales</taxon>
        <taxon>Torulaceae</taxon>
        <taxon>Dendryphion</taxon>
    </lineage>
</organism>
<sequence length="168" mass="17761">MSGFPSLQPAFTVRVDIDAPLSVGGQSGPSLVIVPMVAGTVKSEPGFEPALDAELHGVGYDYIHNDADGGNMRLDVRSQVKNNDGTIFAMFYKGTVALTAGVKAILGGADDAKTTEYGDSYVTFTFETGSTKYKELENGTFVAAGHFVKEQGQKGVVVEYKVSKVIKG</sequence>
<dbReference type="AlphaFoldDB" id="A0A9P9DBC7"/>
<dbReference type="Proteomes" id="UP000700596">
    <property type="component" value="Unassembled WGS sequence"/>
</dbReference>
<dbReference type="EMBL" id="JAGMWT010000015">
    <property type="protein sequence ID" value="KAH7116143.1"/>
    <property type="molecule type" value="Genomic_DNA"/>
</dbReference>
<dbReference type="Pfam" id="PF11578">
    <property type="entry name" value="DUF3237"/>
    <property type="match status" value="1"/>
</dbReference>
<proteinExistence type="predicted"/>